<keyword evidence="3" id="KW-1185">Reference proteome</keyword>
<dbReference type="Gene3D" id="1.20.1290.10">
    <property type="entry name" value="AhpD-like"/>
    <property type="match status" value="1"/>
</dbReference>
<dbReference type="eggNOG" id="ENOG502RZ3K">
    <property type="taxonomic scope" value="Eukaryota"/>
</dbReference>
<organism evidence="2 3">
    <name type="scientific">Colletotrichum sublineola</name>
    <name type="common">Sorghum anthracnose fungus</name>
    <dbReference type="NCBI Taxonomy" id="1173701"/>
    <lineage>
        <taxon>Eukaryota</taxon>
        <taxon>Fungi</taxon>
        <taxon>Dikarya</taxon>
        <taxon>Ascomycota</taxon>
        <taxon>Pezizomycotina</taxon>
        <taxon>Sordariomycetes</taxon>
        <taxon>Hypocreomycetidae</taxon>
        <taxon>Glomerellales</taxon>
        <taxon>Glomerellaceae</taxon>
        <taxon>Colletotrichum</taxon>
        <taxon>Colletotrichum graminicola species complex</taxon>
    </lineage>
</organism>
<dbReference type="PANTHER" id="PTHR34846:SF11">
    <property type="entry name" value="4-CARBOXYMUCONOLACTONE DECARBOXYLASE FAMILY PROTEIN (AFU_ORTHOLOGUE AFUA_6G11590)"/>
    <property type="match status" value="1"/>
</dbReference>
<dbReference type="InterPro" id="IPR003779">
    <property type="entry name" value="CMD-like"/>
</dbReference>
<evidence type="ECO:0000259" key="1">
    <source>
        <dbReference type="Pfam" id="PF02627"/>
    </source>
</evidence>
<dbReference type="GO" id="GO:0051920">
    <property type="term" value="F:peroxiredoxin activity"/>
    <property type="evidence" value="ECO:0007669"/>
    <property type="project" value="InterPro"/>
</dbReference>
<evidence type="ECO:0000313" key="2">
    <source>
        <dbReference type="EMBL" id="KDN61122.1"/>
    </source>
</evidence>
<dbReference type="PANTHER" id="PTHR34846">
    <property type="entry name" value="4-CARBOXYMUCONOLACTONE DECARBOXYLASE FAMILY PROTEIN (AFU_ORTHOLOGUE AFUA_6G11590)"/>
    <property type="match status" value="1"/>
</dbReference>
<accession>A0A066WWQ9</accession>
<comment type="caution">
    <text evidence="2">The sequence shown here is derived from an EMBL/GenBank/DDBJ whole genome shotgun (WGS) entry which is preliminary data.</text>
</comment>
<evidence type="ECO:0000313" key="3">
    <source>
        <dbReference type="Proteomes" id="UP000027238"/>
    </source>
</evidence>
<protein>
    <submittedName>
        <fullName evidence="2">Putative carboxymuconolactone decarboxylase</fullName>
    </submittedName>
</protein>
<dbReference type="OMA" id="RVAVCNK"/>
<feature type="domain" description="Carboxymuconolactone decarboxylase-like" evidence="1">
    <location>
        <begin position="44"/>
        <end position="105"/>
    </location>
</feature>
<dbReference type="Proteomes" id="UP000027238">
    <property type="component" value="Unassembled WGS sequence"/>
</dbReference>
<name>A0A066WWQ9_COLSU</name>
<dbReference type="SUPFAM" id="SSF69118">
    <property type="entry name" value="AhpD-like"/>
    <property type="match status" value="1"/>
</dbReference>
<dbReference type="Pfam" id="PF02627">
    <property type="entry name" value="CMD"/>
    <property type="match status" value="1"/>
</dbReference>
<dbReference type="HOGENOM" id="CLU_082760_2_0_1"/>
<dbReference type="AlphaFoldDB" id="A0A066WWQ9"/>
<gene>
    <name evidence="2" type="ORF">CSUB01_00803</name>
</gene>
<dbReference type="EMBL" id="JMSE01001443">
    <property type="protein sequence ID" value="KDN61122.1"/>
    <property type="molecule type" value="Genomic_DNA"/>
</dbReference>
<reference evidence="3" key="1">
    <citation type="journal article" date="2014" name="Genome Announc.">
        <title>Draft genome sequence of Colletotrichum sublineola, a destructive pathogen of cultivated sorghum.</title>
        <authorList>
            <person name="Baroncelli R."/>
            <person name="Sanz-Martin J.M."/>
            <person name="Rech G.E."/>
            <person name="Sukno S.A."/>
            <person name="Thon M.R."/>
        </authorList>
    </citation>
    <scope>NUCLEOTIDE SEQUENCE [LARGE SCALE GENOMIC DNA]</scope>
    <source>
        <strain evidence="3">TX430BB</strain>
    </source>
</reference>
<sequence length="184" mass="20418">MRIPYVPNPPPTSTPEEAAIVSRIQARRNPRPLQALDLALLHAPPVADGWNSFLGAIRTQTTIPADLRELAISRVAVVNKAWYEWGHHAPLAVAAGVSVDAMDAVKAEAPLELGARPALYLSEKQWAVLVYTDEMTRNVRVKDETFEKLKSLFSEREVVEITTTVSETGWWLGKKPVEVQERTG</sequence>
<dbReference type="OrthoDB" id="9998495at2759"/>
<dbReference type="InterPro" id="IPR029032">
    <property type="entry name" value="AhpD-like"/>
</dbReference>
<proteinExistence type="predicted"/>